<protein>
    <submittedName>
        <fullName evidence="2">Copper transporter</fullName>
    </submittedName>
</protein>
<dbReference type="Proteomes" id="UP000095286">
    <property type="component" value="Unplaced"/>
</dbReference>
<sequence>MSGKFRYFAFRDYLHLPLAIFFCDLVNVIREAKYANNQETLDHDTYANEIYVIVIKLTVIATCFFVNMKDSYFCCSQICSQTRHQSVDRNNVGTLPPKLESGTERIRAVDSDKVAMLIQTGFHCLFGVIIGVVWLNTKLALLQLAFLSLLVLPIGFATERLLEQQHKKMK</sequence>
<evidence type="ECO:0000313" key="2">
    <source>
        <dbReference type="WBParaSite" id="RSKR_0000894725.1"/>
    </source>
</evidence>
<organism evidence="1 2">
    <name type="scientific">Rhabditophanes sp. KR3021</name>
    <dbReference type="NCBI Taxonomy" id="114890"/>
    <lineage>
        <taxon>Eukaryota</taxon>
        <taxon>Metazoa</taxon>
        <taxon>Ecdysozoa</taxon>
        <taxon>Nematoda</taxon>
        <taxon>Chromadorea</taxon>
        <taxon>Rhabditida</taxon>
        <taxon>Tylenchina</taxon>
        <taxon>Panagrolaimomorpha</taxon>
        <taxon>Strongyloidoidea</taxon>
        <taxon>Alloionematidae</taxon>
        <taxon>Rhabditophanes</taxon>
    </lineage>
</organism>
<accession>A0AC35U9Y8</accession>
<reference evidence="2" key="1">
    <citation type="submission" date="2016-11" db="UniProtKB">
        <authorList>
            <consortium name="WormBaseParasite"/>
        </authorList>
    </citation>
    <scope>IDENTIFICATION</scope>
    <source>
        <strain evidence="2">KR3021</strain>
    </source>
</reference>
<proteinExistence type="predicted"/>
<name>A0AC35U9Y8_9BILA</name>
<evidence type="ECO:0000313" key="1">
    <source>
        <dbReference type="Proteomes" id="UP000095286"/>
    </source>
</evidence>
<dbReference type="WBParaSite" id="RSKR_0000894725.1">
    <property type="protein sequence ID" value="RSKR_0000894725.1"/>
    <property type="gene ID" value="RSKR_0000894725"/>
</dbReference>